<gene>
    <name evidence="2" type="ORF">F751_0207</name>
</gene>
<comment type="caution">
    <text evidence="2">The sequence shown here is derived from an EMBL/GenBank/DDBJ whole genome shotgun (WGS) entry which is preliminary data.</text>
</comment>
<name>A0A087S9W8_AUXPR</name>
<sequence length="95" mass="10340">MRGVPPLLEPLEGPFTTADILVAVKATVHGTYYNKPVAQATIPPERADDFLQDEGRMFNPPPPPPSSPLSQRGPTHKTASTEVRLSRVAWIVPTL</sequence>
<organism evidence="2 3">
    <name type="scientific">Auxenochlorella protothecoides</name>
    <name type="common">Green microalga</name>
    <name type="synonym">Chlorella protothecoides</name>
    <dbReference type="NCBI Taxonomy" id="3075"/>
    <lineage>
        <taxon>Eukaryota</taxon>
        <taxon>Viridiplantae</taxon>
        <taxon>Chlorophyta</taxon>
        <taxon>core chlorophytes</taxon>
        <taxon>Trebouxiophyceae</taxon>
        <taxon>Chlorellales</taxon>
        <taxon>Chlorellaceae</taxon>
        <taxon>Auxenochlorella</taxon>
    </lineage>
</organism>
<dbReference type="GeneID" id="23611598"/>
<protein>
    <submittedName>
        <fullName evidence="2">Uncharacterized protein</fullName>
    </submittedName>
</protein>
<accession>A0A087S9W8</accession>
<dbReference type="KEGG" id="apro:F751_0207"/>
<keyword evidence="3" id="KW-1185">Reference proteome</keyword>
<feature type="region of interest" description="Disordered" evidence="1">
    <location>
        <begin position="43"/>
        <end position="83"/>
    </location>
</feature>
<proteinExistence type="predicted"/>
<evidence type="ECO:0000313" key="2">
    <source>
        <dbReference type="EMBL" id="KFM22522.1"/>
    </source>
</evidence>
<dbReference type="AlphaFoldDB" id="A0A087S9W8"/>
<evidence type="ECO:0000313" key="3">
    <source>
        <dbReference type="Proteomes" id="UP000028924"/>
    </source>
</evidence>
<reference evidence="2 3" key="1">
    <citation type="journal article" date="2014" name="BMC Genomics">
        <title>Oil accumulation mechanisms of the oleaginous microalga Chlorella protothecoides revealed through its genome, transcriptomes, and proteomes.</title>
        <authorList>
            <person name="Gao C."/>
            <person name="Wang Y."/>
            <person name="Shen Y."/>
            <person name="Yan D."/>
            <person name="He X."/>
            <person name="Dai J."/>
            <person name="Wu Q."/>
        </authorList>
    </citation>
    <scope>NUCLEOTIDE SEQUENCE [LARGE SCALE GENOMIC DNA]</scope>
    <source>
        <strain evidence="2 3">0710</strain>
    </source>
</reference>
<dbReference type="Proteomes" id="UP000028924">
    <property type="component" value="Unassembled WGS sequence"/>
</dbReference>
<feature type="compositionally biased region" description="Polar residues" evidence="1">
    <location>
        <begin position="69"/>
        <end position="83"/>
    </location>
</feature>
<dbReference type="RefSeq" id="XP_011401544.1">
    <property type="nucleotide sequence ID" value="XM_011403242.1"/>
</dbReference>
<feature type="compositionally biased region" description="Basic and acidic residues" evidence="1">
    <location>
        <begin position="45"/>
        <end position="56"/>
    </location>
</feature>
<dbReference type="EMBL" id="APJO01001183">
    <property type="protein sequence ID" value="KFM22522.1"/>
    <property type="molecule type" value="Genomic_DNA"/>
</dbReference>
<evidence type="ECO:0000256" key="1">
    <source>
        <dbReference type="SAM" id="MobiDB-lite"/>
    </source>
</evidence>